<proteinExistence type="predicted"/>
<dbReference type="PANTHER" id="PTHR35936">
    <property type="entry name" value="MEMBRANE-BOUND LYTIC MUREIN TRANSGLYCOSYLASE F"/>
    <property type="match status" value="1"/>
</dbReference>
<protein>
    <recommendedName>
        <fullName evidence="3">Solute-binding protein family 3/N-terminal domain-containing protein</fullName>
    </recommendedName>
</protein>
<dbReference type="InterPro" id="IPR001638">
    <property type="entry name" value="Solute-binding_3/MltF_N"/>
</dbReference>
<dbReference type="Proteomes" id="UP000240653">
    <property type="component" value="Unassembled WGS sequence"/>
</dbReference>
<feature type="chain" id="PRO_5015169000" description="Solute-binding protein family 3/N-terminal domain-containing protein" evidence="2">
    <location>
        <begin position="31"/>
        <end position="315"/>
    </location>
</feature>
<dbReference type="Gene3D" id="3.40.190.10">
    <property type="entry name" value="Periplasmic binding protein-like II"/>
    <property type="match status" value="2"/>
</dbReference>
<name>A0A2P7S354_9HYPH</name>
<keyword evidence="5" id="KW-1185">Reference proteome</keyword>
<reference evidence="4 5" key="1">
    <citation type="submission" date="2018-03" db="EMBL/GenBank/DDBJ databases">
        <title>The draft genome of Mesorhizobium soli JCM 19897.</title>
        <authorList>
            <person name="Li L."/>
            <person name="Liu L."/>
            <person name="Liang L."/>
            <person name="Wang T."/>
            <person name="Zhang X."/>
        </authorList>
    </citation>
    <scope>NUCLEOTIDE SEQUENCE [LARGE SCALE GENOMIC DNA]</scope>
    <source>
        <strain evidence="4 5">JCM 19897</strain>
    </source>
</reference>
<evidence type="ECO:0000313" key="4">
    <source>
        <dbReference type="EMBL" id="PSJ56871.1"/>
    </source>
</evidence>
<accession>A0A2P7S354</accession>
<dbReference type="AlphaFoldDB" id="A0A2P7S354"/>
<feature type="domain" description="Solute-binding protein family 3/N-terminal" evidence="3">
    <location>
        <begin position="55"/>
        <end position="284"/>
    </location>
</feature>
<evidence type="ECO:0000256" key="2">
    <source>
        <dbReference type="SAM" id="SignalP"/>
    </source>
</evidence>
<sequence length="315" mass="33201">MTVRFGSPVRARGIAGALGLAMLVTVSAQAQDIPAPAMDEGLHTQLPQALRDRGVVRVVSTFGYAPQQFFGDDGVTPEGLSVDLANALGAVLGMRVEFTNAAFDSIIPGLEAGRFDMAIAAMSATAERGAKVNFIVYEKTGAQLLVREGNPKSINGLTDICGIRMTELKGSLYNQVIEHVSDRCVKQGKGTIQIDTFDNSDSVFQALITGRADATYGDSSPLVYMARMSEGRLQVVGPQYPDIPYGIAIAGDNTDFARAMGTALDKLIKDGTYQAILDKWGLGFRATDSAAVTPVGSPASAYPSPPSAVDIAFGK</sequence>
<feature type="signal peptide" evidence="2">
    <location>
        <begin position="1"/>
        <end position="30"/>
    </location>
</feature>
<keyword evidence="1 2" id="KW-0732">Signal</keyword>
<evidence type="ECO:0000313" key="5">
    <source>
        <dbReference type="Proteomes" id="UP000240653"/>
    </source>
</evidence>
<dbReference type="CDD" id="cd01004">
    <property type="entry name" value="PBP2_MidA_like"/>
    <property type="match status" value="1"/>
</dbReference>
<evidence type="ECO:0000256" key="1">
    <source>
        <dbReference type="ARBA" id="ARBA00022729"/>
    </source>
</evidence>
<dbReference type="OrthoDB" id="4577708at2"/>
<evidence type="ECO:0000259" key="3">
    <source>
        <dbReference type="SMART" id="SM00062"/>
    </source>
</evidence>
<gene>
    <name evidence="4" type="ORF">C7I85_23585</name>
</gene>
<dbReference type="PANTHER" id="PTHR35936:SF17">
    <property type="entry name" value="ARGININE-BINDING EXTRACELLULAR PROTEIN ARTP"/>
    <property type="match status" value="1"/>
</dbReference>
<comment type="caution">
    <text evidence="4">The sequence shown here is derived from an EMBL/GenBank/DDBJ whole genome shotgun (WGS) entry which is preliminary data.</text>
</comment>
<dbReference type="SMART" id="SM00062">
    <property type="entry name" value="PBPb"/>
    <property type="match status" value="1"/>
</dbReference>
<organism evidence="4 5">
    <name type="scientific">Pseudaminobacter soli</name>
    <name type="common">ex Li et al. 2025</name>
    <dbReference type="NCBI Taxonomy" id="1295366"/>
    <lineage>
        <taxon>Bacteria</taxon>
        <taxon>Pseudomonadati</taxon>
        <taxon>Pseudomonadota</taxon>
        <taxon>Alphaproteobacteria</taxon>
        <taxon>Hyphomicrobiales</taxon>
        <taxon>Phyllobacteriaceae</taxon>
        <taxon>Pseudaminobacter</taxon>
    </lineage>
</organism>
<dbReference type="EMBL" id="PXYL01000016">
    <property type="protein sequence ID" value="PSJ56871.1"/>
    <property type="molecule type" value="Genomic_DNA"/>
</dbReference>
<dbReference type="SUPFAM" id="SSF53850">
    <property type="entry name" value="Periplasmic binding protein-like II"/>
    <property type="match status" value="1"/>
</dbReference>
<dbReference type="Pfam" id="PF00497">
    <property type="entry name" value="SBP_bac_3"/>
    <property type="match status" value="1"/>
</dbReference>